<dbReference type="EMBL" id="CABO01000028">
    <property type="protein sequence ID" value="CBI01915.1"/>
    <property type="molecule type" value="Genomic_DNA"/>
</dbReference>
<reference evidence="1" key="1">
    <citation type="submission" date="2009-10" db="EMBL/GenBank/DDBJ databases">
        <title>Diversity of trophic interactions inside an arsenic-rich microbial ecosystem.</title>
        <authorList>
            <person name="Bertin P.N."/>
            <person name="Heinrich-Salmeron A."/>
            <person name="Pelletier E."/>
            <person name="Goulhen-Chollet F."/>
            <person name="Arsene-Ploetze F."/>
            <person name="Gallien S."/>
            <person name="Calteau A."/>
            <person name="Vallenet D."/>
            <person name="Casiot C."/>
            <person name="Chane-Woon-Ming B."/>
            <person name="Giloteaux L."/>
            <person name="Barakat M."/>
            <person name="Bonnefoy V."/>
            <person name="Bruneel O."/>
            <person name="Chandler M."/>
            <person name="Cleiss J."/>
            <person name="Duran R."/>
            <person name="Elbaz-Poulichet F."/>
            <person name="Fonknechten N."/>
            <person name="Lauga B."/>
            <person name="Mornico D."/>
            <person name="Ortet P."/>
            <person name="Schaeffer C."/>
            <person name="Siguier P."/>
            <person name="Alexander Thil Smith A."/>
            <person name="Van Dorsselaer A."/>
            <person name="Weissenbach J."/>
            <person name="Medigue C."/>
            <person name="Le Paslier D."/>
        </authorList>
    </citation>
    <scope>NUCLEOTIDE SEQUENCE</scope>
</reference>
<organism evidence="1">
    <name type="scientific">mine drainage metagenome</name>
    <dbReference type="NCBI Taxonomy" id="410659"/>
    <lineage>
        <taxon>unclassified sequences</taxon>
        <taxon>metagenomes</taxon>
        <taxon>ecological metagenomes</taxon>
    </lineage>
</organism>
<proteinExistence type="predicted"/>
<name>E6Q3V6_9ZZZZ</name>
<accession>E6Q3V6</accession>
<protein>
    <submittedName>
        <fullName evidence="1">Uncharacterized protein</fullName>
    </submittedName>
</protein>
<gene>
    <name evidence="1" type="ORF">CARN4_2110</name>
</gene>
<comment type="caution">
    <text evidence="1">The sequence shown here is derived from an EMBL/GenBank/DDBJ whole genome shotgun (WGS) entry which is preliminary data.</text>
</comment>
<sequence>MLALATACGGASGVVLPPQPVLRGMGVVDTSTQPCVVSYDGIISYSVPSGSFSPIDIRSERCAAASLNADSVPPIPAWAKPTGPTQAVFIATSLQEAYSVPGMESIEADASASHVPVTWMIGNAEYLRNANLYNQYHQDNGDDVQIEEGITAAQVQAVIPWYRPAVSIEGGGHERNISGAIARGDSGFWGIAWDSQGIDGNRDLGAPWGTYCADIASYKRPAPDGSCAMLAFEWTARDLTRAYLSTHSDFFSTDPDDIQQRAGFTATAGSTYEREIADAYAAAGQTQGLVMMSQQESAENLNPGDATVLGALYAEAVADGMHAETLSQAVSSVRAFSALPRAVAFPYIPGGINVPSPIISDGTLYPATIDYHDTIDGMTFLAGHTMPTRVFRYADDPLSYYNVPLALLSASRMPTLIAATVKTGSIVFEFQSPIALHFGVAIWSDPTALGIVGPGVTPAGRAGVVLTFNLQPGRNDVTFACPGCISTTFPYAT</sequence>
<evidence type="ECO:0000313" key="1">
    <source>
        <dbReference type="EMBL" id="CBI01915.1"/>
    </source>
</evidence>
<dbReference type="AlphaFoldDB" id="E6Q3V6"/>